<comment type="caution">
    <text evidence="2">The sequence shown here is derived from an EMBL/GenBank/DDBJ whole genome shotgun (WGS) entry which is preliminary data.</text>
</comment>
<evidence type="ECO:0000313" key="2">
    <source>
        <dbReference type="EMBL" id="MFG3192793.1"/>
    </source>
</evidence>
<feature type="domain" description="Pyridoxamine 5'-phosphate oxidase N-terminal" evidence="1">
    <location>
        <begin position="17"/>
        <end position="133"/>
    </location>
</feature>
<keyword evidence="3" id="KW-1185">Reference proteome</keyword>
<dbReference type="SUPFAM" id="SSF50475">
    <property type="entry name" value="FMN-binding split barrel"/>
    <property type="match status" value="1"/>
</dbReference>
<evidence type="ECO:0000259" key="1">
    <source>
        <dbReference type="Pfam" id="PF01243"/>
    </source>
</evidence>
<organism evidence="2 3">
    <name type="scientific">Streptomyces omiyaensis</name>
    <dbReference type="NCBI Taxonomy" id="68247"/>
    <lineage>
        <taxon>Bacteria</taxon>
        <taxon>Bacillati</taxon>
        <taxon>Actinomycetota</taxon>
        <taxon>Actinomycetes</taxon>
        <taxon>Kitasatosporales</taxon>
        <taxon>Streptomycetaceae</taxon>
        <taxon>Streptomyces</taxon>
    </lineage>
</organism>
<dbReference type="Pfam" id="PF01243">
    <property type="entry name" value="PNPOx_N"/>
    <property type="match status" value="1"/>
</dbReference>
<dbReference type="RefSeq" id="WP_189851653.1">
    <property type="nucleotide sequence ID" value="NZ_BMVV01000018.1"/>
</dbReference>
<sequence>MGDDTAPRDRARRIRDVRERLEREVDLWVASAGADGVPYLVPLSFFWDGADVWLVTRLSNPTGRNLAANPRTRLALGDTRDVVLLDGEVAVYTHDEVPEAVAEGFRVRTGWNAVRSGPAHRWFRVRPAGVQAWREEPELPGRQLMTAGEWAGE</sequence>
<dbReference type="InterPro" id="IPR011576">
    <property type="entry name" value="Pyridox_Oxase_N"/>
</dbReference>
<proteinExistence type="predicted"/>
<accession>A0ABW7BZ55</accession>
<dbReference type="Proteomes" id="UP001604282">
    <property type="component" value="Unassembled WGS sequence"/>
</dbReference>
<name>A0ABW7BZ55_9ACTN</name>
<dbReference type="Gene3D" id="2.30.110.10">
    <property type="entry name" value="Electron Transport, Fmn-binding Protein, Chain A"/>
    <property type="match status" value="1"/>
</dbReference>
<reference evidence="2 3" key="1">
    <citation type="submission" date="2024-10" db="EMBL/GenBank/DDBJ databases">
        <title>The Natural Products Discovery Center: Release of the First 8490 Sequenced Strains for Exploring Actinobacteria Biosynthetic Diversity.</title>
        <authorList>
            <person name="Kalkreuter E."/>
            <person name="Kautsar S.A."/>
            <person name="Yang D."/>
            <person name="Bader C.D."/>
            <person name="Teijaro C.N."/>
            <person name="Fluegel L."/>
            <person name="Davis C.M."/>
            <person name="Simpson J.R."/>
            <person name="Lauterbach L."/>
            <person name="Steele A.D."/>
            <person name="Gui C."/>
            <person name="Meng S."/>
            <person name="Li G."/>
            <person name="Viehrig K."/>
            <person name="Ye F."/>
            <person name="Su P."/>
            <person name="Kiefer A.F."/>
            <person name="Nichols A."/>
            <person name="Cepeda A.J."/>
            <person name="Yan W."/>
            <person name="Fan B."/>
            <person name="Jiang Y."/>
            <person name="Adhikari A."/>
            <person name="Zheng C.-J."/>
            <person name="Schuster L."/>
            <person name="Cowan T.M."/>
            <person name="Smanski M.J."/>
            <person name="Chevrette M.G."/>
            <person name="De Carvalho L.P.S."/>
            <person name="Shen B."/>
        </authorList>
    </citation>
    <scope>NUCLEOTIDE SEQUENCE [LARGE SCALE GENOMIC DNA]</scope>
    <source>
        <strain evidence="2 3">NPDC048229</strain>
    </source>
</reference>
<dbReference type="EMBL" id="JBICZW010000023">
    <property type="protein sequence ID" value="MFG3192793.1"/>
    <property type="molecule type" value="Genomic_DNA"/>
</dbReference>
<evidence type="ECO:0000313" key="3">
    <source>
        <dbReference type="Proteomes" id="UP001604282"/>
    </source>
</evidence>
<protein>
    <submittedName>
        <fullName evidence="2">Pyridoxamine 5'-phosphate oxidase family protein</fullName>
    </submittedName>
</protein>
<dbReference type="InterPro" id="IPR012349">
    <property type="entry name" value="Split_barrel_FMN-bd"/>
</dbReference>
<gene>
    <name evidence="2" type="ORF">ACGFYS_28075</name>
</gene>